<reference evidence="1 2" key="1">
    <citation type="submission" date="2021-04" db="EMBL/GenBank/DDBJ databases">
        <title>Pseudomonas rustica sp. nov. isolated from raw milk.</title>
        <authorList>
            <person name="Fiedler G."/>
            <person name="Gieschler S."/>
            <person name="Kabisch J."/>
            <person name="Grimmler C."/>
            <person name="Brinks E."/>
            <person name="Wagner N."/>
            <person name="Hetzer B."/>
            <person name="Franz C.M.A.P."/>
            <person name="Boehnlein C."/>
        </authorList>
    </citation>
    <scope>NUCLEOTIDE SEQUENCE [LARGE SCALE GENOMIC DNA]</scope>
    <source>
        <strain evidence="1 2">MBT-4</strain>
    </source>
</reference>
<keyword evidence="2" id="KW-1185">Reference proteome</keyword>
<comment type="caution">
    <text evidence="1">The sequence shown here is derived from an EMBL/GenBank/DDBJ whole genome shotgun (WGS) entry which is preliminary data.</text>
</comment>
<gene>
    <name evidence="1" type="ORF">KFS80_12300</name>
</gene>
<sequence>MSEMQRAASALLDGGASVVMGGNLLSFLSGVAKIDQRFIKDSMRWAEFRADQRHNRKHEPAAWFEFYSGVLWSVGWGLEYEPVIVADKNFTGNVLDKWAKSVSTLISRSKIAAMKETFQLLEFSPAGIDVLSDGARAWADFRFSPAQYNAQKELEIVISNVRFLQADWSSNYLFWTVQHSGAQLDIQSRRFAIKPRQMEEYRARLSEAVLEMRTAEIELTR</sequence>
<dbReference type="EMBL" id="JAGYHF010000005">
    <property type="protein sequence ID" value="MBS4079065.1"/>
    <property type="molecule type" value="Genomic_DNA"/>
</dbReference>
<dbReference type="RefSeq" id="WP_212544944.1">
    <property type="nucleotide sequence ID" value="NZ_JAGYHF010000005.1"/>
</dbReference>
<dbReference type="Proteomes" id="UP000676035">
    <property type="component" value="Unassembled WGS sequence"/>
</dbReference>
<proteinExistence type="predicted"/>
<evidence type="ECO:0000313" key="1">
    <source>
        <dbReference type="EMBL" id="MBS4079065.1"/>
    </source>
</evidence>
<name>A0ABS5MXN0_9PSED</name>
<accession>A0ABS5MXN0</accession>
<organism evidence="1 2">
    <name type="scientific">Pseudomonas rustica</name>
    <dbReference type="NCBI Taxonomy" id="2827099"/>
    <lineage>
        <taxon>Bacteria</taxon>
        <taxon>Pseudomonadati</taxon>
        <taxon>Pseudomonadota</taxon>
        <taxon>Gammaproteobacteria</taxon>
        <taxon>Pseudomonadales</taxon>
        <taxon>Pseudomonadaceae</taxon>
        <taxon>Pseudomonas</taxon>
    </lineage>
</organism>
<evidence type="ECO:0000313" key="2">
    <source>
        <dbReference type="Proteomes" id="UP000676035"/>
    </source>
</evidence>
<protein>
    <submittedName>
        <fullName evidence="1">Uncharacterized protein</fullName>
    </submittedName>
</protein>